<dbReference type="AlphaFoldDB" id="A0A835MJT5"/>
<feature type="domain" description="RNA polymerase Rpb2" evidence="9">
    <location>
        <begin position="89"/>
        <end position="125"/>
    </location>
</feature>
<proteinExistence type="inferred from homology"/>
<keyword evidence="6" id="KW-0804">Transcription</keyword>
<evidence type="ECO:0000256" key="2">
    <source>
        <dbReference type="ARBA" id="ARBA00012418"/>
    </source>
</evidence>
<dbReference type="InterPro" id="IPR015712">
    <property type="entry name" value="DNA-dir_RNA_pol_su2"/>
</dbReference>
<dbReference type="GO" id="GO:0003899">
    <property type="term" value="F:DNA-directed RNA polymerase activity"/>
    <property type="evidence" value="ECO:0007669"/>
    <property type="project" value="UniProtKB-EC"/>
</dbReference>
<dbReference type="InterPro" id="IPR007120">
    <property type="entry name" value="DNA-dir_RNAP_su2_dom"/>
</dbReference>
<organism evidence="10 11">
    <name type="scientific">Salix dunnii</name>
    <dbReference type="NCBI Taxonomy" id="1413687"/>
    <lineage>
        <taxon>Eukaryota</taxon>
        <taxon>Viridiplantae</taxon>
        <taxon>Streptophyta</taxon>
        <taxon>Embryophyta</taxon>
        <taxon>Tracheophyta</taxon>
        <taxon>Spermatophyta</taxon>
        <taxon>Magnoliopsida</taxon>
        <taxon>eudicotyledons</taxon>
        <taxon>Gunneridae</taxon>
        <taxon>Pentapetalae</taxon>
        <taxon>rosids</taxon>
        <taxon>fabids</taxon>
        <taxon>Malpighiales</taxon>
        <taxon>Salicaceae</taxon>
        <taxon>Saliceae</taxon>
        <taxon>Salix</taxon>
    </lineage>
</organism>
<dbReference type="InterPro" id="IPR014724">
    <property type="entry name" value="RNA_pol_RPB2_OB-fold"/>
</dbReference>
<name>A0A835MJT5_9ROSI</name>
<evidence type="ECO:0000256" key="5">
    <source>
        <dbReference type="ARBA" id="ARBA00022695"/>
    </source>
</evidence>
<evidence type="ECO:0000256" key="7">
    <source>
        <dbReference type="ARBA" id="ARBA00048552"/>
    </source>
</evidence>
<evidence type="ECO:0000313" key="11">
    <source>
        <dbReference type="Proteomes" id="UP000657918"/>
    </source>
</evidence>
<keyword evidence="11" id="KW-1185">Reference proteome</keyword>
<comment type="similarity">
    <text evidence="1">Belongs to the RNA polymerase beta chain family.</text>
</comment>
<dbReference type="InterPro" id="IPR037033">
    <property type="entry name" value="DNA-dir_RNAP_su2_hyb_sf"/>
</dbReference>
<dbReference type="GO" id="GO:0006351">
    <property type="term" value="P:DNA-templated transcription"/>
    <property type="evidence" value="ECO:0007669"/>
    <property type="project" value="InterPro"/>
</dbReference>
<reference evidence="10 11" key="1">
    <citation type="submission" date="2020-10" db="EMBL/GenBank/DDBJ databases">
        <title>Plant Genome Project.</title>
        <authorList>
            <person name="Zhang R.-G."/>
        </authorList>
    </citation>
    <scope>NUCLEOTIDE SEQUENCE [LARGE SCALE GENOMIC DNA]</scope>
    <source>
        <strain evidence="10">FAFU-HL-1</strain>
        <tissue evidence="10">Leaf</tissue>
    </source>
</reference>
<dbReference type="Gene3D" id="2.40.50.150">
    <property type="match status" value="1"/>
</dbReference>
<dbReference type="EC" id="2.7.7.6" evidence="2"/>
<dbReference type="Proteomes" id="UP000657918">
    <property type="component" value="Unassembled WGS sequence"/>
</dbReference>
<keyword evidence="4" id="KW-0808">Transferase</keyword>
<evidence type="ECO:0000313" key="10">
    <source>
        <dbReference type="EMBL" id="KAF9668405.1"/>
    </source>
</evidence>
<dbReference type="OrthoDB" id="1750889at2759"/>
<dbReference type="Pfam" id="PF00562">
    <property type="entry name" value="RNA_pol_Rpb2_6"/>
    <property type="match status" value="1"/>
</dbReference>
<gene>
    <name evidence="10" type="ORF">SADUNF_Sadunf15G0125300</name>
</gene>
<dbReference type="Pfam" id="PF04561">
    <property type="entry name" value="RNA_pol_Rpb2_2"/>
    <property type="match status" value="1"/>
</dbReference>
<evidence type="ECO:0000256" key="3">
    <source>
        <dbReference type="ARBA" id="ARBA00022478"/>
    </source>
</evidence>
<dbReference type="InterPro" id="IPR007642">
    <property type="entry name" value="RNA_pol_Rpb2_2"/>
</dbReference>
<keyword evidence="5" id="KW-0548">Nucleotidyltransferase</keyword>
<evidence type="ECO:0000259" key="8">
    <source>
        <dbReference type="Pfam" id="PF00562"/>
    </source>
</evidence>
<feature type="domain" description="DNA-directed RNA polymerase subunit 2 hybrid-binding" evidence="8">
    <location>
        <begin position="32"/>
        <end position="86"/>
    </location>
</feature>
<dbReference type="GO" id="GO:0003677">
    <property type="term" value="F:DNA binding"/>
    <property type="evidence" value="ECO:0007669"/>
    <property type="project" value="InterPro"/>
</dbReference>
<sequence>MQSGDIVIGKCAESVTDHRVKLKYTERGMVQKVVRSPRLGDKFFKHEWAKGRSGLFGVSRELPFHNSRSDPDIVIKQHALTSRQTTRLNSRRHKARFLGYMLRCLLEAYTGHRKCDNRDSFRNKRFELASELLERELKVHGSHVLSKIGRVDSLDDNGFSLIGANMQSGDIVIGKCAESVTDHRVKLKYTERGMVQKVVLLAKDEGKNFAVVSW</sequence>
<comment type="catalytic activity">
    <reaction evidence="7">
        <text>RNA(n) + a ribonucleoside 5'-triphosphate = RNA(n+1) + diphosphate</text>
        <dbReference type="Rhea" id="RHEA:21248"/>
        <dbReference type="Rhea" id="RHEA-COMP:14527"/>
        <dbReference type="Rhea" id="RHEA-COMP:17342"/>
        <dbReference type="ChEBI" id="CHEBI:33019"/>
        <dbReference type="ChEBI" id="CHEBI:61557"/>
        <dbReference type="ChEBI" id="CHEBI:140395"/>
        <dbReference type="EC" id="2.7.7.6"/>
    </reaction>
</comment>
<evidence type="ECO:0000256" key="4">
    <source>
        <dbReference type="ARBA" id="ARBA00022679"/>
    </source>
</evidence>
<evidence type="ECO:0000259" key="9">
    <source>
        <dbReference type="Pfam" id="PF04561"/>
    </source>
</evidence>
<dbReference type="PANTHER" id="PTHR20856">
    <property type="entry name" value="DNA-DIRECTED RNA POLYMERASE I SUBUNIT 2"/>
    <property type="match status" value="1"/>
</dbReference>
<dbReference type="GO" id="GO:0000428">
    <property type="term" value="C:DNA-directed RNA polymerase complex"/>
    <property type="evidence" value="ECO:0007669"/>
    <property type="project" value="UniProtKB-KW"/>
</dbReference>
<accession>A0A835MJT5</accession>
<dbReference type="EMBL" id="JADGMS010000015">
    <property type="protein sequence ID" value="KAF9668405.1"/>
    <property type="molecule type" value="Genomic_DNA"/>
</dbReference>
<keyword evidence="3" id="KW-0240">DNA-directed RNA polymerase</keyword>
<protein>
    <recommendedName>
        <fullName evidence="2">DNA-directed RNA polymerase</fullName>
        <ecNumber evidence="2">2.7.7.6</ecNumber>
    </recommendedName>
</protein>
<evidence type="ECO:0000256" key="6">
    <source>
        <dbReference type="ARBA" id="ARBA00023163"/>
    </source>
</evidence>
<comment type="caution">
    <text evidence="10">The sequence shown here is derived from an EMBL/GenBank/DDBJ whole genome shotgun (WGS) entry which is preliminary data.</text>
</comment>
<dbReference type="SUPFAM" id="SSF64484">
    <property type="entry name" value="beta and beta-prime subunits of DNA dependent RNA-polymerase"/>
    <property type="match status" value="3"/>
</dbReference>
<evidence type="ECO:0000256" key="1">
    <source>
        <dbReference type="ARBA" id="ARBA00006835"/>
    </source>
</evidence>
<dbReference type="Gene3D" id="2.40.270.10">
    <property type="entry name" value="DNA-directed RNA polymerase, subunit 2, domain 6"/>
    <property type="match status" value="1"/>
</dbReference>
<dbReference type="GO" id="GO:0032549">
    <property type="term" value="F:ribonucleoside binding"/>
    <property type="evidence" value="ECO:0007669"/>
    <property type="project" value="InterPro"/>
</dbReference>